<keyword evidence="2" id="KW-1185">Reference proteome</keyword>
<dbReference type="Proteomes" id="UP000466442">
    <property type="component" value="Linkage Group LG5"/>
</dbReference>
<protein>
    <submittedName>
        <fullName evidence="1">Uncharacterized protein</fullName>
    </submittedName>
</protein>
<comment type="caution">
    <text evidence="1">The sequence shown here is derived from an EMBL/GenBank/DDBJ whole genome shotgun (WGS) entry which is preliminary data.</text>
</comment>
<organism evidence="1 2">
    <name type="scientific">Apolygus lucorum</name>
    <name type="common">Small green plant bug</name>
    <name type="synonym">Lygocoris lucorum</name>
    <dbReference type="NCBI Taxonomy" id="248454"/>
    <lineage>
        <taxon>Eukaryota</taxon>
        <taxon>Metazoa</taxon>
        <taxon>Ecdysozoa</taxon>
        <taxon>Arthropoda</taxon>
        <taxon>Hexapoda</taxon>
        <taxon>Insecta</taxon>
        <taxon>Pterygota</taxon>
        <taxon>Neoptera</taxon>
        <taxon>Paraneoptera</taxon>
        <taxon>Hemiptera</taxon>
        <taxon>Heteroptera</taxon>
        <taxon>Panheteroptera</taxon>
        <taxon>Cimicomorpha</taxon>
        <taxon>Miridae</taxon>
        <taxon>Mirini</taxon>
        <taxon>Apolygus</taxon>
    </lineage>
</organism>
<dbReference type="AlphaFoldDB" id="A0A8S9XR62"/>
<evidence type="ECO:0000313" key="2">
    <source>
        <dbReference type="Proteomes" id="UP000466442"/>
    </source>
</evidence>
<proteinExistence type="predicted"/>
<gene>
    <name evidence="1" type="ORF">GE061_013848</name>
</gene>
<reference evidence="1" key="1">
    <citation type="journal article" date="2021" name="Mol. Ecol. Resour.">
        <title>Apolygus lucorum genome provides insights into omnivorousness and mesophyll feeding.</title>
        <authorList>
            <person name="Liu Y."/>
            <person name="Liu H."/>
            <person name="Wang H."/>
            <person name="Huang T."/>
            <person name="Liu B."/>
            <person name="Yang B."/>
            <person name="Yin L."/>
            <person name="Li B."/>
            <person name="Zhang Y."/>
            <person name="Zhang S."/>
            <person name="Jiang F."/>
            <person name="Zhang X."/>
            <person name="Ren Y."/>
            <person name="Wang B."/>
            <person name="Wang S."/>
            <person name="Lu Y."/>
            <person name="Wu K."/>
            <person name="Fan W."/>
            <person name="Wang G."/>
        </authorList>
    </citation>
    <scope>NUCLEOTIDE SEQUENCE</scope>
    <source>
        <strain evidence="1">12Hb</strain>
    </source>
</reference>
<sequence length="100" mass="10999">MVRPAHTILAVYYQPQPAQPFSSCLQPRLDLISHGPVIRPAPVILLPRLDLPLRQPPDANQPAPVYSSQSSAMVRPAPVILLVYTSHHMLILPPPAYSHA</sequence>
<accession>A0A8S9XR62</accession>
<name>A0A8S9XR62_APOLU</name>
<dbReference type="EMBL" id="WIXP02000005">
    <property type="protein sequence ID" value="KAF6210738.1"/>
    <property type="molecule type" value="Genomic_DNA"/>
</dbReference>
<evidence type="ECO:0000313" key="1">
    <source>
        <dbReference type="EMBL" id="KAF6210738.1"/>
    </source>
</evidence>